<gene>
    <name evidence="1" type="ORF">A0H81_01713</name>
</gene>
<accession>A0A1C7MND5</accession>
<dbReference type="AlphaFoldDB" id="A0A1C7MND5"/>
<dbReference type="EMBL" id="LUGG01000002">
    <property type="protein sequence ID" value="OBZ78167.1"/>
    <property type="molecule type" value="Genomic_DNA"/>
</dbReference>
<evidence type="ECO:0000313" key="2">
    <source>
        <dbReference type="Proteomes" id="UP000092993"/>
    </source>
</evidence>
<dbReference type="Proteomes" id="UP000092993">
    <property type="component" value="Unassembled WGS sequence"/>
</dbReference>
<proteinExistence type="predicted"/>
<comment type="caution">
    <text evidence="1">The sequence shown here is derived from an EMBL/GenBank/DDBJ whole genome shotgun (WGS) entry which is preliminary data.</text>
</comment>
<evidence type="ECO:0000313" key="1">
    <source>
        <dbReference type="EMBL" id="OBZ78167.1"/>
    </source>
</evidence>
<sequence>MAQCGRTRCTSMSERGTCSTLSTGIDRAWTTSCSGLVAGQGCPPHIVGLFIELGVCSSLTSQPEWAFRTRSTGSPGGRSSPSSTKHATWDVVAFAAIVFEYFSTR</sequence>
<keyword evidence="2" id="KW-1185">Reference proteome</keyword>
<name>A0A1C7MND5_GRIFR</name>
<reference evidence="1 2" key="1">
    <citation type="submission" date="2016-03" db="EMBL/GenBank/DDBJ databases">
        <title>Whole genome sequencing of Grifola frondosa 9006-11.</title>
        <authorList>
            <person name="Min B."/>
            <person name="Park H."/>
            <person name="Kim J.-G."/>
            <person name="Cho H."/>
            <person name="Oh Y.-L."/>
            <person name="Kong W.-S."/>
            <person name="Choi I.-G."/>
        </authorList>
    </citation>
    <scope>NUCLEOTIDE SEQUENCE [LARGE SCALE GENOMIC DNA]</scope>
    <source>
        <strain evidence="1 2">9006-11</strain>
    </source>
</reference>
<protein>
    <submittedName>
        <fullName evidence="1">Uncharacterized protein</fullName>
    </submittedName>
</protein>
<organism evidence="1 2">
    <name type="scientific">Grifola frondosa</name>
    <name type="common">Maitake</name>
    <name type="synonym">Polyporus frondosus</name>
    <dbReference type="NCBI Taxonomy" id="5627"/>
    <lineage>
        <taxon>Eukaryota</taxon>
        <taxon>Fungi</taxon>
        <taxon>Dikarya</taxon>
        <taxon>Basidiomycota</taxon>
        <taxon>Agaricomycotina</taxon>
        <taxon>Agaricomycetes</taxon>
        <taxon>Polyporales</taxon>
        <taxon>Grifolaceae</taxon>
        <taxon>Grifola</taxon>
    </lineage>
</organism>